<dbReference type="AlphaFoldDB" id="B9T9S5"/>
<dbReference type="STRING" id="3988.B9T9S5"/>
<gene>
    <name evidence="1" type="ORF">RCOM_2017200</name>
</gene>
<evidence type="ECO:0000313" key="2">
    <source>
        <dbReference type="Proteomes" id="UP000008311"/>
    </source>
</evidence>
<name>B9T9S5_RICCO</name>
<evidence type="ECO:0008006" key="3">
    <source>
        <dbReference type="Google" id="ProtNLM"/>
    </source>
</evidence>
<proteinExistence type="predicted"/>
<keyword evidence="2" id="KW-1185">Reference proteome</keyword>
<dbReference type="InParanoid" id="B9T9S5"/>
<sequence>MQTKFDEVAQEQAVADTLKDKLASKVAWSVLRPGLLSGSSNRTLYNVMDSLCVYGAI</sequence>
<dbReference type="Proteomes" id="UP000008311">
    <property type="component" value="Unassembled WGS sequence"/>
</dbReference>
<dbReference type="EMBL" id="EQ975450">
    <property type="protein sequence ID" value="EEF27386.1"/>
    <property type="molecule type" value="Genomic_DNA"/>
</dbReference>
<evidence type="ECO:0000313" key="1">
    <source>
        <dbReference type="EMBL" id="EEF27386.1"/>
    </source>
</evidence>
<accession>B9T9S5</accession>
<dbReference type="Gene3D" id="3.40.50.720">
    <property type="entry name" value="NAD(P)-binding Rossmann-like Domain"/>
    <property type="match status" value="1"/>
</dbReference>
<organism evidence="1 2">
    <name type="scientific">Ricinus communis</name>
    <name type="common">Castor bean</name>
    <dbReference type="NCBI Taxonomy" id="3988"/>
    <lineage>
        <taxon>Eukaryota</taxon>
        <taxon>Viridiplantae</taxon>
        <taxon>Streptophyta</taxon>
        <taxon>Embryophyta</taxon>
        <taxon>Tracheophyta</taxon>
        <taxon>Spermatophyta</taxon>
        <taxon>Magnoliopsida</taxon>
        <taxon>eudicotyledons</taxon>
        <taxon>Gunneridae</taxon>
        <taxon>Pentapetalae</taxon>
        <taxon>rosids</taxon>
        <taxon>fabids</taxon>
        <taxon>Malpighiales</taxon>
        <taxon>Euphorbiaceae</taxon>
        <taxon>Acalyphoideae</taxon>
        <taxon>Acalypheae</taxon>
        <taxon>Ricinus</taxon>
    </lineage>
</organism>
<protein>
    <recommendedName>
        <fullName evidence="3">NAD(P)-binding domain-containing protein</fullName>
    </recommendedName>
</protein>
<reference evidence="2" key="1">
    <citation type="journal article" date="2010" name="Nat. Biotechnol.">
        <title>Draft genome sequence of the oilseed species Ricinus communis.</title>
        <authorList>
            <person name="Chan A.P."/>
            <person name="Crabtree J."/>
            <person name="Zhao Q."/>
            <person name="Lorenzi H."/>
            <person name="Orvis J."/>
            <person name="Puiu D."/>
            <person name="Melake-Berhan A."/>
            <person name="Jones K.M."/>
            <person name="Redman J."/>
            <person name="Chen G."/>
            <person name="Cahoon E.B."/>
            <person name="Gedil M."/>
            <person name="Stanke M."/>
            <person name="Haas B.J."/>
            <person name="Wortman J.R."/>
            <person name="Fraser-Liggett C.M."/>
            <person name="Ravel J."/>
            <person name="Rabinowicz P.D."/>
        </authorList>
    </citation>
    <scope>NUCLEOTIDE SEQUENCE [LARGE SCALE GENOMIC DNA]</scope>
    <source>
        <strain evidence="2">cv. Hale</strain>
    </source>
</reference>